<gene>
    <name evidence="6" type="ordered locus">KOX_02070</name>
</gene>
<keyword evidence="4" id="KW-0804">Transcription</keyword>
<dbReference type="Gene3D" id="1.10.10.10">
    <property type="entry name" value="Winged helix-like DNA-binding domain superfamily/Winged helix DNA-binding domain"/>
    <property type="match status" value="1"/>
</dbReference>
<keyword evidence="3" id="KW-0238">DNA-binding</keyword>
<dbReference type="GO" id="GO:0003677">
    <property type="term" value="F:DNA binding"/>
    <property type="evidence" value="ECO:0007669"/>
    <property type="project" value="UniProtKB-KW"/>
</dbReference>
<dbReference type="Proteomes" id="UP000007843">
    <property type="component" value="Chromosome"/>
</dbReference>
<dbReference type="FunFam" id="1.10.10.10:FF:000001">
    <property type="entry name" value="LysR family transcriptional regulator"/>
    <property type="match status" value="1"/>
</dbReference>
<dbReference type="SUPFAM" id="SSF46785">
    <property type="entry name" value="Winged helix' DNA-binding domain"/>
    <property type="match status" value="1"/>
</dbReference>
<comment type="similarity">
    <text evidence="1">Belongs to the LysR transcriptional regulatory family.</text>
</comment>
<dbReference type="InterPro" id="IPR036390">
    <property type="entry name" value="WH_DNA-bd_sf"/>
</dbReference>
<protein>
    <submittedName>
        <fullName evidence="6">Regulatory protein LysR family (Substrate-binding)</fullName>
    </submittedName>
</protein>
<dbReference type="InterPro" id="IPR036388">
    <property type="entry name" value="WH-like_DNA-bd_sf"/>
</dbReference>
<name>A0A0H3H7I1_KLEM8</name>
<keyword evidence="2" id="KW-0805">Transcription regulation</keyword>
<dbReference type="CDD" id="cd08414">
    <property type="entry name" value="PBP2_LTTR_aromatics_like"/>
    <property type="match status" value="1"/>
</dbReference>
<dbReference type="GO" id="GO:0003700">
    <property type="term" value="F:DNA-binding transcription factor activity"/>
    <property type="evidence" value="ECO:0007669"/>
    <property type="project" value="InterPro"/>
</dbReference>
<dbReference type="PRINTS" id="PR00039">
    <property type="entry name" value="HTHLYSR"/>
</dbReference>
<evidence type="ECO:0000256" key="2">
    <source>
        <dbReference type="ARBA" id="ARBA00023015"/>
    </source>
</evidence>
<proteinExistence type="inferred from homology"/>
<dbReference type="KEGG" id="kox:KOX_02070"/>
<dbReference type="PANTHER" id="PTHR30346:SF28">
    <property type="entry name" value="HTH-TYPE TRANSCRIPTIONAL REGULATOR CYNR"/>
    <property type="match status" value="1"/>
</dbReference>
<sequence>MIIRVNTQNTKEFRINFLTGRLESMAIAGHLISNHLPSVKQLQCFLAVAHELNFRRAAERLRMTQPPLTRHIKCLEGVLNQQLFSRSTHDVSLTEAGQALVIRAEKILLELNELKTGSLASGGKVRIGLTRTLNFEFIEPVSRQLIELDAGDDVETPNLTSAQLLQCLSKNTLDLVLTGEKGTGHEDMVQYRWVCCEPLLIAMPAIHPASLKEKVSLKDVSDLPLFWFSRSANPSFYDKCESFFEQLNVPLKRVKEPDDSLVMLTRIARGKGFALMPQSKCTFNQEGLCYRELTDDESQKLNIDIYSAIRVNETREAVLDAQNVLCGKNFSG</sequence>
<dbReference type="InterPro" id="IPR000847">
    <property type="entry name" value="LysR_HTH_N"/>
</dbReference>
<dbReference type="EMBL" id="CP003218">
    <property type="protein sequence ID" value="AEX02155.1"/>
    <property type="molecule type" value="Genomic_DNA"/>
</dbReference>
<dbReference type="HOGENOM" id="CLU_039613_6_4_6"/>
<evidence type="ECO:0000256" key="1">
    <source>
        <dbReference type="ARBA" id="ARBA00009437"/>
    </source>
</evidence>
<evidence type="ECO:0000256" key="3">
    <source>
        <dbReference type="ARBA" id="ARBA00023125"/>
    </source>
</evidence>
<evidence type="ECO:0000256" key="4">
    <source>
        <dbReference type="ARBA" id="ARBA00023163"/>
    </source>
</evidence>
<dbReference type="Pfam" id="PF03466">
    <property type="entry name" value="LysR_substrate"/>
    <property type="match status" value="1"/>
</dbReference>
<dbReference type="GO" id="GO:0032993">
    <property type="term" value="C:protein-DNA complex"/>
    <property type="evidence" value="ECO:0007669"/>
    <property type="project" value="TreeGrafter"/>
</dbReference>
<evidence type="ECO:0000313" key="6">
    <source>
        <dbReference type="EMBL" id="AEX02155.1"/>
    </source>
</evidence>
<reference evidence="6 7" key="1">
    <citation type="journal article" date="2012" name="J. Bacteriol.">
        <title>Complete genome sequence of Klebsiella oxytoca KCTC 1686, used in production of 2,3-butanediol.</title>
        <authorList>
            <person name="Shin S.H."/>
            <person name="Kim S."/>
            <person name="Kim J.Y."/>
            <person name="Lee S."/>
            <person name="Um Y."/>
            <person name="Oh M.K."/>
            <person name="Kim Y.R."/>
            <person name="Lee J."/>
            <person name="Yang K.S."/>
        </authorList>
    </citation>
    <scope>NUCLEOTIDE SEQUENCE [LARGE SCALE GENOMIC DNA]</scope>
    <source>
        <strain evidence="7">ATCC 8724 / DSM 4798 / JCM 20051 / NBRC 3318 / NRRL B-199 / KCTC 1686</strain>
    </source>
</reference>
<dbReference type="Gene3D" id="3.40.190.10">
    <property type="entry name" value="Periplasmic binding protein-like II"/>
    <property type="match status" value="2"/>
</dbReference>
<evidence type="ECO:0000313" key="7">
    <source>
        <dbReference type="Proteomes" id="UP000007843"/>
    </source>
</evidence>
<dbReference type="AlphaFoldDB" id="A0A0H3H7I1"/>
<dbReference type="InterPro" id="IPR005119">
    <property type="entry name" value="LysR_subst-bd"/>
</dbReference>
<dbReference type="PANTHER" id="PTHR30346">
    <property type="entry name" value="TRANSCRIPTIONAL DUAL REGULATOR HCAR-RELATED"/>
    <property type="match status" value="1"/>
</dbReference>
<feature type="domain" description="HTH lysR-type" evidence="5">
    <location>
        <begin position="37"/>
        <end position="94"/>
    </location>
</feature>
<dbReference type="Pfam" id="PF00126">
    <property type="entry name" value="HTH_1"/>
    <property type="match status" value="1"/>
</dbReference>
<evidence type="ECO:0000259" key="5">
    <source>
        <dbReference type="PROSITE" id="PS50931"/>
    </source>
</evidence>
<dbReference type="SUPFAM" id="SSF53850">
    <property type="entry name" value="Periplasmic binding protein-like II"/>
    <property type="match status" value="1"/>
</dbReference>
<accession>A0A0H3H7I1</accession>
<dbReference type="PATRIC" id="fig|1006551.4.peg.419"/>
<dbReference type="PROSITE" id="PS50931">
    <property type="entry name" value="HTH_LYSR"/>
    <property type="match status" value="1"/>
</dbReference>
<organism evidence="6 7">
    <name type="scientific">Klebsiella michiganensis (strain ATCC 8724 / DSM 4798 / JCM 20051 / NBRC 3318 / NRRL B-199 / KCTC 1686 / BUCSAV 143 / CCM 1901)</name>
    <dbReference type="NCBI Taxonomy" id="1006551"/>
    <lineage>
        <taxon>Bacteria</taxon>
        <taxon>Pseudomonadati</taxon>
        <taxon>Pseudomonadota</taxon>
        <taxon>Gammaproteobacteria</taxon>
        <taxon>Enterobacterales</taxon>
        <taxon>Enterobacteriaceae</taxon>
        <taxon>Klebsiella/Raoultella group</taxon>
        <taxon>Klebsiella</taxon>
    </lineage>
</organism>